<dbReference type="AlphaFoldDB" id="A0AAD5MAH0"/>
<proteinExistence type="predicted"/>
<organism evidence="1 2">
    <name type="scientific">Parelaphostrongylus tenuis</name>
    <name type="common">Meningeal worm</name>
    <dbReference type="NCBI Taxonomy" id="148309"/>
    <lineage>
        <taxon>Eukaryota</taxon>
        <taxon>Metazoa</taxon>
        <taxon>Ecdysozoa</taxon>
        <taxon>Nematoda</taxon>
        <taxon>Chromadorea</taxon>
        <taxon>Rhabditida</taxon>
        <taxon>Rhabditina</taxon>
        <taxon>Rhabditomorpha</taxon>
        <taxon>Strongyloidea</taxon>
        <taxon>Metastrongylidae</taxon>
        <taxon>Parelaphostrongylus</taxon>
    </lineage>
</organism>
<name>A0AAD5MAH0_PARTN</name>
<accession>A0AAD5MAH0</accession>
<reference evidence="1" key="1">
    <citation type="submission" date="2021-06" db="EMBL/GenBank/DDBJ databases">
        <title>Parelaphostrongylus tenuis whole genome reference sequence.</title>
        <authorList>
            <person name="Garwood T.J."/>
            <person name="Larsen P.A."/>
            <person name="Fountain-Jones N.M."/>
            <person name="Garbe J.R."/>
            <person name="Macchietto M.G."/>
            <person name="Kania S.A."/>
            <person name="Gerhold R.W."/>
            <person name="Richards J.E."/>
            <person name="Wolf T.M."/>
        </authorList>
    </citation>
    <scope>NUCLEOTIDE SEQUENCE</scope>
    <source>
        <strain evidence="1">MNPRO001-30</strain>
        <tissue evidence="1">Meninges</tissue>
    </source>
</reference>
<dbReference type="EMBL" id="JAHQIW010001998">
    <property type="protein sequence ID" value="KAJ1354200.1"/>
    <property type="molecule type" value="Genomic_DNA"/>
</dbReference>
<dbReference type="Proteomes" id="UP001196413">
    <property type="component" value="Unassembled WGS sequence"/>
</dbReference>
<keyword evidence="2" id="KW-1185">Reference proteome</keyword>
<evidence type="ECO:0000313" key="2">
    <source>
        <dbReference type="Proteomes" id="UP001196413"/>
    </source>
</evidence>
<gene>
    <name evidence="1" type="ORF">KIN20_011077</name>
</gene>
<comment type="caution">
    <text evidence="1">The sequence shown here is derived from an EMBL/GenBank/DDBJ whole genome shotgun (WGS) entry which is preliminary data.</text>
</comment>
<sequence length="77" mass="9089">MDLPLWFLICKMVIGKRNVAAATEEELDELRVSQCVDWKKNATEKLMTHADSDVLFQINTRNKTDHVHKDKWSVKYR</sequence>
<protein>
    <submittedName>
        <fullName evidence="1">Uncharacterized protein</fullName>
    </submittedName>
</protein>
<evidence type="ECO:0000313" key="1">
    <source>
        <dbReference type="EMBL" id="KAJ1354200.1"/>
    </source>
</evidence>